<evidence type="ECO:0000313" key="4">
    <source>
        <dbReference type="EMBL" id="KEF61456.1"/>
    </source>
</evidence>
<dbReference type="InterPro" id="IPR052895">
    <property type="entry name" value="HetReg/Transcr_Mod"/>
</dbReference>
<dbReference type="AlphaFoldDB" id="A0A072PNI9"/>
<dbReference type="Proteomes" id="UP000027920">
    <property type="component" value="Unassembled WGS sequence"/>
</dbReference>
<gene>
    <name evidence="4" type="ORF">A1O9_03022</name>
</gene>
<sequence length="230" mass="26203">MHQRHHTRNSGMLSGILFSIPIAGSEAEYHALSYTWGKDEKKEAISTNLGLVYVTANLDSAIRRLLCDYGPGICVWADALCINQDDAREKSRQIRLMPSIYSNANLVVAYLGREDEDSEAAIELVKKINEISLEKTKPKPNGFDDLESCGLPRKDDQTWTAFQRFVSRAWFRRVWIIQEFVLARNIILLWGLGRHLRFEALIVTVLQIAKLGFVPFVFAYHNSNKPPPLN</sequence>
<reference evidence="4 5" key="1">
    <citation type="submission" date="2013-03" db="EMBL/GenBank/DDBJ databases">
        <title>The Genome Sequence of Exophiala aquamarina CBS 119918.</title>
        <authorList>
            <consortium name="The Broad Institute Genomics Platform"/>
            <person name="Cuomo C."/>
            <person name="de Hoog S."/>
            <person name="Gorbushina A."/>
            <person name="Walker B."/>
            <person name="Young S.K."/>
            <person name="Zeng Q."/>
            <person name="Gargeya S."/>
            <person name="Fitzgerald M."/>
            <person name="Haas B."/>
            <person name="Abouelleil A."/>
            <person name="Allen A.W."/>
            <person name="Alvarado L."/>
            <person name="Arachchi H.M."/>
            <person name="Berlin A.M."/>
            <person name="Chapman S.B."/>
            <person name="Gainer-Dewar J."/>
            <person name="Goldberg J."/>
            <person name="Griggs A."/>
            <person name="Gujja S."/>
            <person name="Hansen M."/>
            <person name="Howarth C."/>
            <person name="Imamovic A."/>
            <person name="Ireland A."/>
            <person name="Larimer J."/>
            <person name="McCowan C."/>
            <person name="Murphy C."/>
            <person name="Pearson M."/>
            <person name="Poon T.W."/>
            <person name="Priest M."/>
            <person name="Roberts A."/>
            <person name="Saif S."/>
            <person name="Shea T."/>
            <person name="Sisk P."/>
            <person name="Sykes S."/>
            <person name="Wortman J."/>
            <person name="Nusbaum C."/>
            <person name="Birren B."/>
        </authorList>
    </citation>
    <scope>NUCLEOTIDE SEQUENCE [LARGE SCALE GENOMIC DNA]</scope>
    <source>
        <strain evidence="4 5">CBS 119918</strain>
    </source>
</reference>
<dbReference type="PANTHER" id="PTHR24148">
    <property type="entry name" value="ANKYRIN REPEAT DOMAIN-CONTAINING PROTEIN 39 HOMOLOG-RELATED"/>
    <property type="match status" value="1"/>
</dbReference>
<organism evidence="4 5">
    <name type="scientific">Exophiala aquamarina CBS 119918</name>
    <dbReference type="NCBI Taxonomy" id="1182545"/>
    <lineage>
        <taxon>Eukaryota</taxon>
        <taxon>Fungi</taxon>
        <taxon>Dikarya</taxon>
        <taxon>Ascomycota</taxon>
        <taxon>Pezizomycotina</taxon>
        <taxon>Eurotiomycetes</taxon>
        <taxon>Chaetothyriomycetidae</taxon>
        <taxon>Chaetothyriales</taxon>
        <taxon>Herpotrichiellaceae</taxon>
        <taxon>Exophiala</taxon>
    </lineage>
</organism>
<keyword evidence="1" id="KW-0472">Membrane</keyword>
<dbReference type="OrthoDB" id="4161734at2759"/>
<evidence type="ECO:0000259" key="3">
    <source>
        <dbReference type="Pfam" id="PF06985"/>
    </source>
</evidence>
<dbReference type="EMBL" id="AMGV01000002">
    <property type="protein sequence ID" value="KEF61456.1"/>
    <property type="molecule type" value="Genomic_DNA"/>
</dbReference>
<proteinExistence type="predicted"/>
<keyword evidence="5" id="KW-1185">Reference proteome</keyword>
<dbReference type="GeneID" id="25277962"/>
<feature type="domain" description="Heterokaryon incompatibility" evidence="3">
    <location>
        <begin position="29"/>
        <end position="179"/>
    </location>
</feature>
<feature type="transmembrane region" description="Helical" evidence="1">
    <location>
        <begin position="198"/>
        <end position="220"/>
    </location>
</feature>
<keyword evidence="2" id="KW-0732">Signal</keyword>
<feature type="chain" id="PRO_5001681803" description="Heterokaryon incompatibility domain-containing protein" evidence="2">
    <location>
        <begin position="28"/>
        <end position="230"/>
    </location>
</feature>
<dbReference type="VEuPathDB" id="FungiDB:A1O9_03022"/>
<dbReference type="PANTHER" id="PTHR24148:SF73">
    <property type="entry name" value="HET DOMAIN PROTEIN (AFU_ORTHOLOGUE AFUA_8G01020)"/>
    <property type="match status" value="1"/>
</dbReference>
<name>A0A072PNI9_9EURO</name>
<dbReference type="HOGENOM" id="CLU_004184_6_0_1"/>
<keyword evidence="1" id="KW-1133">Transmembrane helix</keyword>
<dbReference type="Pfam" id="PF06985">
    <property type="entry name" value="HET"/>
    <property type="match status" value="1"/>
</dbReference>
<keyword evidence="1" id="KW-0812">Transmembrane</keyword>
<evidence type="ECO:0000256" key="1">
    <source>
        <dbReference type="SAM" id="Phobius"/>
    </source>
</evidence>
<accession>A0A072PNI9</accession>
<comment type="caution">
    <text evidence="4">The sequence shown here is derived from an EMBL/GenBank/DDBJ whole genome shotgun (WGS) entry which is preliminary data.</text>
</comment>
<feature type="signal peptide" evidence="2">
    <location>
        <begin position="1"/>
        <end position="27"/>
    </location>
</feature>
<dbReference type="InterPro" id="IPR010730">
    <property type="entry name" value="HET"/>
</dbReference>
<dbReference type="RefSeq" id="XP_013264046.1">
    <property type="nucleotide sequence ID" value="XM_013408592.1"/>
</dbReference>
<evidence type="ECO:0000313" key="5">
    <source>
        <dbReference type="Proteomes" id="UP000027920"/>
    </source>
</evidence>
<evidence type="ECO:0000256" key="2">
    <source>
        <dbReference type="SAM" id="SignalP"/>
    </source>
</evidence>
<protein>
    <recommendedName>
        <fullName evidence="3">Heterokaryon incompatibility domain-containing protein</fullName>
    </recommendedName>
</protein>